<dbReference type="InterPro" id="IPR058549">
    <property type="entry name" value="MeMalonylCoA_mutase_a/b_site"/>
</dbReference>
<dbReference type="NCBIfam" id="TIGR00640">
    <property type="entry name" value="acid_CoA_mut_C"/>
    <property type="match status" value="1"/>
</dbReference>
<evidence type="ECO:0000256" key="3">
    <source>
        <dbReference type="ARBA" id="ARBA00011870"/>
    </source>
</evidence>
<evidence type="ECO:0000313" key="10">
    <source>
        <dbReference type="EMBL" id="MDQ6599569.1"/>
    </source>
</evidence>
<comment type="caution">
    <text evidence="11">The sequence shown here is derived from an EMBL/GenBank/DDBJ whole genome shotgun (WGS) entry which is preliminary data.</text>
</comment>
<keyword evidence="13" id="KW-1185">Reference proteome</keyword>
<dbReference type="Gene3D" id="3.40.50.280">
    <property type="entry name" value="Cobalamin-binding domain"/>
    <property type="match status" value="1"/>
</dbReference>
<dbReference type="InterPro" id="IPR006098">
    <property type="entry name" value="MMCoA_mutase_a_cat"/>
</dbReference>
<dbReference type="Proteomes" id="UP001178888">
    <property type="component" value="Unassembled WGS sequence"/>
</dbReference>
<dbReference type="InterPro" id="IPR006099">
    <property type="entry name" value="MeMalonylCoA_mutase_a/b_cat"/>
</dbReference>
<evidence type="ECO:0000256" key="7">
    <source>
        <dbReference type="ARBA" id="ARBA00023235"/>
    </source>
</evidence>
<dbReference type="NCBIfam" id="NF006944">
    <property type="entry name" value="PRK09426.1"/>
    <property type="match status" value="1"/>
</dbReference>
<keyword evidence="6" id="KW-0479">Metal-binding</keyword>
<evidence type="ECO:0000259" key="9">
    <source>
        <dbReference type="PROSITE" id="PS51332"/>
    </source>
</evidence>
<dbReference type="RefSeq" id="WP_133335735.1">
    <property type="nucleotide sequence ID" value="NZ_JAVGVR010000001.1"/>
</dbReference>
<dbReference type="Proteomes" id="UP000295132">
    <property type="component" value="Unassembled WGS sequence"/>
</dbReference>
<evidence type="ECO:0000313" key="13">
    <source>
        <dbReference type="Proteomes" id="UP001178888"/>
    </source>
</evidence>
<dbReference type="GO" id="GO:0031419">
    <property type="term" value="F:cobalamin binding"/>
    <property type="evidence" value="ECO:0007669"/>
    <property type="project" value="UniProtKB-KW"/>
</dbReference>
<sequence>MQKPDFQNLRLFTEQPLNNKKQWEEKVEQELNSSIEDLLFETNEQIKLKALYTKEDLEGLNHLDDLPGLPPYTRGPYPTMYVNRPWTVRQYAGFSTAEESNAFYRRNLAMGQKGLSVAFDLATHRGYDSDHPRVVGDVGKAGVAIDSILDMKTLFDGIPLDQMSVSMTMNGAVLPILAFFIVTAEEQGVSQEKLSGTIQNDILKEYMVRNTYIYPPEMSMKIIADIFEYTSKYMPKFNSISISGYHMQEAGAPADLELAYTLADGLEYVRTGLKAGIEIDSFVPRLSFFWAIGMNYFMEVAKMRAARLIWAKMMKSFNPKNDKSLALRTHSQTSGWSLTEQDPFNNVTRTLIEAHAAAMGHTQSLHTNALDEAIALPTDFSARIARNTQLFLQEESGITKVIDPWAGSYYVEKLTDELVQRAWMHIEEIEGLGGMAKAIETGLPKMRIEEAAARRQAQIDSGKEIIIGVNRYRLEKEEPIDILDIDNTAVRLKQIEKLNTLKQSRDDQKVQESLNALTKAAEAGEGNLLELSVKAARARATLGEISDAIEKVAKRHKAIIYSISGVYSSAFSNEEEITVVKEMADEFLENEGRRPRILIAKMGQDGHDRGAKVIATAFADLGFDVDIGPLFQTPEETALQAVENDVHVIGMSSLAAGHKTLLPQLIDELKKLGREDILVVAGGVIPAQDYRFLYDHGAAAIFGPGTVIPVAAQKVIKAIYQQLGYEEVAE</sequence>
<dbReference type="EC" id="5.4.99.2" evidence="4"/>
<dbReference type="GO" id="GO:0046872">
    <property type="term" value="F:metal ion binding"/>
    <property type="evidence" value="ECO:0007669"/>
    <property type="project" value="UniProtKB-KW"/>
</dbReference>
<evidence type="ECO:0000313" key="12">
    <source>
        <dbReference type="Proteomes" id="UP000295132"/>
    </source>
</evidence>
<gene>
    <name evidence="11" type="primary">scpA</name>
    <name evidence="11" type="ORF">E2K98_15745</name>
    <name evidence="10" type="ORF">RCG21_25060</name>
</gene>
<dbReference type="FunFam" id="3.40.50.280:FF:000002">
    <property type="entry name" value="Methylmalonyl-CoA mutase, mitochondrial"/>
    <property type="match status" value="1"/>
</dbReference>
<keyword evidence="7 11" id="KW-0413">Isomerase</keyword>
<dbReference type="Pfam" id="PF02310">
    <property type="entry name" value="B12-binding"/>
    <property type="match status" value="1"/>
</dbReference>
<protein>
    <recommendedName>
        <fullName evidence="4">methylmalonyl-CoA mutase</fullName>
        <ecNumber evidence="4">5.4.99.2</ecNumber>
    </recommendedName>
</protein>
<dbReference type="GO" id="GO:0004494">
    <property type="term" value="F:methylmalonyl-CoA mutase activity"/>
    <property type="evidence" value="ECO:0007669"/>
    <property type="project" value="UniProtKB-EC"/>
</dbReference>
<dbReference type="InterPro" id="IPR006159">
    <property type="entry name" value="Acid_CoA_mut_C"/>
</dbReference>
<dbReference type="AlphaFoldDB" id="A0A4V3ATI6"/>
<evidence type="ECO:0000256" key="4">
    <source>
        <dbReference type="ARBA" id="ARBA00012398"/>
    </source>
</evidence>
<dbReference type="CDD" id="cd03679">
    <property type="entry name" value="MM_CoA_mutase_alpha_like"/>
    <property type="match status" value="1"/>
</dbReference>
<comment type="similarity">
    <text evidence="2">Belongs to the methylmalonyl-CoA mutase family.</text>
</comment>
<organism evidence="11 12">
    <name type="scientific">Bacillus salipaludis</name>
    <dbReference type="NCBI Taxonomy" id="2547811"/>
    <lineage>
        <taxon>Bacteria</taxon>
        <taxon>Bacillati</taxon>
        <taxon>Bacillota</taxon>
        <taxon>Bacilli</taxon>
        <taxon>Bacillales</taxon>
        <taxon>Bacillaceae</taxon>
        <taxon>Bacillus</taxon>
    </lineage>
</organism>
<dbReference type="SUPFAM" id="SSF51703">
    <property type="entry name" value="Cobalamin (vitamin B12)-dependent enzymes"/>
    <property type="match status" value="1"/>
</dbReference>
<proteinExistence type="inferred from homology"/>
<dbReference type="GO" id="GO:0019678">
    <property type="term" value="P:propionate metabolic process, methylmalonyl pathway"/>
    <property type="evidence" value="ECO:0007669"/>
    <property type="project" value="TreeGrafter"/>
</dbReference>
<dbReference type="PANTHER" id="PTHR48101:SF4">
    <property type="entry name" value="METHYLMALONYL-COA MUTASE, MITOCHONDRIAL"/>
    <property type="match status" value="1"/>
</dbReference>
<evidence type="ECO:0000256" key="5">
    <source>
        <dbReference type="ARBA" id="ARBA00022628"/>
    </source>
</evidence>
<evidence type="ECO:0000256" key="8">
    <source>
        <dbReference type="ARBA" id="ARBA00023285"/>
    </source>
</evidence>
<dbReference type="Gene3D" id="3.20.20.240">
    <property type="entry name" value="Methylmalonyl-CoA mutase"/>
    <property type="match status" value="1"/>
</dbReference>
<keyword evidence="8" id="KW-0170">Cobalt</keyword>
<dbReference type="CDD" id="cd02071">
    <property type="entry name" value="MM_CoA_mut_B12_BD"/>
    <property type="match status" value="1"/>
</dbReference>
<dbReference type="PROSITE" id="PS51332">
    <property type="entry name" value="B12_BINDING"/>
    <property type="match status" value="1"/>
</dbReference>
<reference evidence="10" key="2">
    <citation type="submission" date="2023-08" db="EMBL/GenBank/DDBJ databases">
        <title>Nitrogen cycling bacteria in agricultural field soils.</title>
        <authorList>
            <person name="Jang J."/>
        </authorList>
    </citation>
    <scope>NUCLEOTIDE SEQUENCE</scope>
    <source>
        <strain evidence="10">PS3-36</strain>
    </source>
</reference>
<comment type="subunit">
    <text evidence="3">Heterodimer of an alpha and a beta chain.</text>
</comment>
<name>A0A4V3ATI6_9BACI</name>
<keyword evidence="5" id="KW-0846">Cobalamin</keyword>
<dbReference type="GO" id="GO:0005737">
    <property type="term" value="C:cytoplasm"/>
    <property type="evidence" value="ECO:0007669"/>
    <property type="project" value="TreeGrafter"/>
</dbReference>
<dbReference type="Pfam" id="PF01642">
    <property type="entry name" value="MM_CoA_mutase"/>
    <property type="match status" value="1"/>
</dbReference>
<comment type="cofactor">
    <cofactor evidence="1">
        <name>adenosylcob(III)alamin</name>
        <dbReference type="ChEBI" id="CHEBI:18408"/>
    </cofactor>
</comment>
<dbReference type="FunFam" id="3.20.20.240:FF:000001">
    <property type="entry name" value="Probable methylmalonyl-coa mutase"/>
    <property type="match status" value="1"/>
</dbReference>
<dbReference type="EMBL" id="SMYO01000007">
    <property type="protein sequence ID" value="TDK60163.1"/>
    <property type="molecule type" value="Genomic_DNA"/>
</dbReference>
<dbReference type="InterPro" id="IPR006158">
    <property type="entry name" value="Cobalamin-bd"/>
</dbReference>
<evidence type="ECO:0000256" key="2">
    <source>
        <dbReference type="ARBA" id="ARBA00008465"/>
    </source>
</evidence>
<dbReference type="InterPro" id="IPR036724">
    <property type="entry name" value="Cobalamin-bd_sf"/>
</dbReference>
<dbReference type="InterPro" id="IPR016176">
    <property type="entry name" value="Cbl-dep_enz_cat"/>
</dbReference>
<accession>A0A4V3ATI6</accession>
<evidence type="ECO:0000256" key="1">
    <source>
        <dbReference type="ARBA" id="ARBA00001922"/>
    </source>
</evidence>
<dbReference type="NCBIfam" id="TIGR00641">
    <property type="entry name" value="acid_CoA_mut_N"/>
    <property type="match status" value="1"/>
</dbReference>
<feature type="domain" description="B12-binding" evidence="9">
    <location>
        <begin position="594"/>
        <end position="726"/>
    </location>
</feature>
<dbReference type="SUPFAM" id="SSF52242">
    <property type="entry name" value="Cobalamin (vitamin B12)-binding domain"/>
    <property type="match status" value="1"/>
</dbReference>
<dbReference type="EMBL" id="JAVGVR010000001">
    <property type="protein sequence ID" value="MDQ6599569.1"/>
    <property type="molecule type" value="Genomic_DNA"/>
</dbReference>
<evidence type="ECO:0000313" key="11">
    <source>
        <dbReference type="EMBL" id="TDK60163.1"/>
    </source>
</evidence>
<dbReference type="PANTHER" id="PTHR48101">
    <property type="entry name" value="METHYLMALONYL-COA MUTASE, MITOCHONDRIAL-RELATED"/>
    <property type="match status" value="1"/>
</dbReference>
<reference evidence="11 12" key="1">
    <citation type="submission" date="2019-03" db="EMBL/GenBank/DDBJ databases">
        <title>Bacillus niacini sp. nov. a Nicotinate-Metabolizing Mesophile Isolated from Soil.</title>
        <authorList>
            <person name="Zhang G."/>
        </authorList>
    </citation>
    <scope>NUCLEOTIDE SEQUENCE [LARGE SCALE GENOMIC DNA]</scope>
    <source>
        <strain evidence="11 12">WN066</strain>
    </source>
</reference>
<dbReference type="PROSITE" id="PS00544">
    <property type="entry name" value="METMALONYL_COA_MUTASE"/>
    <property type="match status" value="1"/>
</dbReference>
<evidence type="ECO:0000256" key="6">
    <source>
        <dbReference type="ARBA" id="ARBA00022723"/>
    </source>
</evidence>